<dbReference type="InterPro" id="IPR050196">
    <property type="entry name" value="Cytochrome_P450_Monoox"/>
</dbReference>
<evidence type="ECO:0000313" key="8">
    <source>
        <dbReference type="EMBL" id="KXN71598.1"/>
    </source>
</evidence>
<accession>A0A137P9A7</accession>
<evidence type="ECO:0000256" key="6">
    <source>
        <dbReference type="ARBA" id="ARBA00023033"/>
    </source>
</evidence>
<sequence>FLIAGHDTTSNTLTATLYYLARYPDVQNKLRTEILEVMNSPQVLTNPTFEELKQMKYLNMVIKESMRIMTTAVAVERISTNPFQLTNSIYLPSSTPVYLLMWQVHKQSKHFPDPKLFNPERFRDPSSPESKNWLPFLQGPRACNNFYNTL</sequence>
<evidence type="ECO:0000256" key="2">
    <source>
        <dbReference type="ARBA" id="ARBA00022617"/>
    </source>
</evidence>
<dbReference type="Proteomes" id="UP000070444">
    <property type="component" value="Unassembled WGS sequence"/>
</dbReference>
<dbReference type="InterPro" id="IPR002401">
    <property type="entry name" value="Cyt_P450_E_grp-I"/>
</dbReference>
<dbReference type="PRINTS" id="PR00385">
    <property type="entry name" value="P450"/>
</dbReference>
<keyword evidence="3 7" id="KW-0479">Metal-binding</keyword>
<evidence type="ECO:0000256" key="7">
    <source>
        <dbReference type="PIRSR" id="PIRSR602401-1"/>
    </source>
</evidence>
<keyword evidence="2 7" id="KW-0349">Heme</keyword>
<dbReference type="EMBL" id="KQ964471">
    <property type="protein sequence ID" value="KXN71598.1"/>
    <property type="molecule type" value="Genomic_DNA"/>
</dbReference>
<keyword evidence="6" id="KW-0503">Monooxygenase</keyword>
<evidence type="ECO:0000256" key="3">
    <source>
        <dbReference type="ARBA" id="ARBA00022723"/>
    </source>
</evidence>
<dbReference type="InterPro" id="IPR036396">
    <property type="entry name" value="Cyt_P450_sf"/>
</dbReference>
<evidence type="ECO:0000256" key="4">
    <source>
        <dbReference type="ARBA" id="ARBA00023002"/>
    </source>
</evidence>
<dbReference type="SUPFAM" id="SSF48264">
    <property type="entry name" value="Cytochrome P450"/>
    <property type="match status" value="1"/>
</dbReference>
<evidence type="ECO:0000256" key="1">
    <source>
        <dbReference type="ARBA" id="ARBA00010617"/>
    </source>
</evidence>
<comment type="cofactor">
    <cofactor evidence="7">
        <name>heme</name>
        <dbReference type="ChEBI" id="CHEBI:30413"/>
    </cofactor>
</comment>
<dbReference type="OrthoDB" id="1470350at2759"/>
<dbReference type="GO" id="GO:0005506">
    <property type="term" value="F:iron ion binding"/>
    <property type="evidence" value="ECO:0007669"/>
    <property type="project" value="InterPro"/>
</dbReference>
<gene>
    <name evidence="8" type="ORF">CONCODRAFT_38119</name>
</gene>
<dbReference type="GO" id="GO:0020037">
    <property type="term" value="F:heme binding"/>
    <property type="evidence" value="ECO:0007669"/>
    <property type="project" value="InterPro"/>
</dbReference>
<protein>
    <submittedName>
        <fullName evidence="8">Cytochrome P450</fullName>
    </submittedName>
</protein>
<evidence type="ECO:0000313" key="9">
    <source>
        <dbReference type="Proteomes" id="UP000070444"/>
    </source>
</evidence>
<comment type="similarity">
    <text evidence="1">Belongs to the cytochrome P450 family.</text>
</comment>
<dbReference type="PANTHER" id="PTHR24291:SF50">
    <property type="entry name" value="BIFUNCTIONAL ALBAFLAVENONE MONOOXYGENASE_TERPENE SYNTHASE"/>
    <property type="match status" value="1"/>
</dbReference>
<dbReference type="PRINTS" id="PR00463">
    <property type="entry name" value="EP450I"/>
</dbReference>
<dbReference type="GO" id="GO:0016705">
    <property type="term" value="F:oxidoreductase activity, acting on paired donors, with incorporation or reduction of molecular oxygen"/>
    <property type="evidence" value="ECO:0007669"/>
    <property type="project" value="InterPro"/>
</dbReference>
<dbReference type="InterPro" id="IPR001128">
    <property type="entry name" value="Cyt_P450"/>
</dbReference>
<dbReference type="PANTHER" id="PTHR24291">
    <property type="entry name" value="CYTOCHROME P450 FAMILY 4"/>
    <property type="match status" value="1"/>
</dbReference>
<organism evidence="8 9">
    <name type="scientific">Conidiobolus coronatus (strain ATCC 28846 / CBS 209.66 / NRRL 28638)</name>
    <name type="common">Delacroixia coronata</name>
    <dbReference type="NCBI Taxonomy" id="796925"/>
    <lineage>
        <taxon>Eukaryota</taxon>
        <taxon>Fungi</taxon>
        <taxon>Fungi incertae sedis</taxon>
        <taxon>Zoopagomycota</taxon>
        <taxon>Entomophthoromycotina</taxon>
        <taxon>Entomophthoromycetes</taxon>
        <taxon>Entomophthorales</taxon>
        <taxon>Ancylistaceae</taxon>
        <taxon>Conidiobolus</taxon>
    </lineage>
</organism>
<dbReference type="AlphaFoldDB" id="A0A137P9A7"/>
<name>A0A137P9A7_CONC2</name>
<feature type="binding site" description="axial binding residue" evidence="7">
    <location>
        <position position="143"/>
    </location>
    <ligand>
        <name>heme</name>
        <dbReference type="ChEBI" id="CHEBI:30413"/>
    </ligand>
    <ligandPart>
        <name>Fe</name>
        <dbReference type="ChEBI" id="CHEBI:18248"/>
    </ligandPart>
</feature>
<dbReference type="GO" id="GO:0004497">
    <property type="term" value="F:monooxygenase activity"/>
    <property type="evidence" value="ECO:0007669"/>
    <property type="project" value="UniProtKB-KW"/>
</dbReference>
<feature type="non-terminal residue" evidence="8">
    <location>
        <position position="1"/>
    </location>
</feature>
<dbReference type="Gene3D" id="1.10.630.10">
    <property type="entry name" value="Cytochrome P450"/>
    <property type="match status" value="1"/>
</dbReference>
<keyword evidence="5 7" id="KW-0408">Iron</keyword>
<evidence type="ECO:0000256" key="5">
    <source>
        <dbReference type="ARBA" id="ARBA00023004"/>
    </source>
</evidence>
<proteinExistence type="inferred from homology"/>
<dbReference type="Pfam" id="PF00067">
    <property type="entry name" value="p450"/>
    <property type="match status" value="1"/>
</dbReference>
<dbReference type="STRING" id="796925.A0A137P9A7"/>
<dbReference type="OMA" id="NEDSSCY"/>
<keyword evidence="9" id="KW-1185">Reference proteome</keyword>
<reference evidence="8 9" key="1">
    <citation type="journal article" date="2015" name="Genome Biol. Evol.">
        <title>Phylogenomic analyses indicate that early fungi evolved digesting cell walls of algal ancestors of land plants.</title>
        <authorList>
            <person name="Chang Y."/>
            <person name="Wang S."/>
            <person name="Sekimoto S."/>
            <person name="Aerts A.L."/>
            <person name="Choi C."/>
            <person name="Clum A."/>
            <person name="LaButti K.M."/>
            <person name="Lindquist E.A."/>
            <person name="Yee Ngan C."/>
            <person name="Ohm R.A."/>
            <person name="Salamov A.A."/>
            <person name="Grigoriev I.V."/>
            <person name="Spatafora J.W."/>
            <person name="Berbee M.L."/>
        </authorList>
    </citation>
    <scope>NUCLEOTIDE SEQUENCE [LARGE SCALE GENOMIC DNA]</scope>
    <source>
        <strain evidence="8 9">NRRL 28638</strain>
    </source>
</reference>
<keyword evidence="4" id="KW-0560">Oxidoreductase</keyword>